<dbReference type="EMBL" id="KB494405">
    <property type="protein sequence ID" value="EMP41306.1"/>
    <property type="molecule type" value="Genomic_DNA"/>
</dbReference>
<dbReference type="eggNOG" id="KOG3656">
    <property type="taxonomic scope" value="Eukaryota"/>
</dbReference>
<reference evidence="18" key="1">
    <citation type="journal article" date="2013" name="Nat. Genet.">
        <title>The draft genomes of soft-shell turtle and green sea turtle yield insights into the development and evolution of the turtle-specific body plan.</title>
        <authorList>
            <person name="Wang Z."/>
            <person name="Pascual-Anaya J."/>
            <person name="Zadissa A."/>
            <person name="Li W."/>
            <person name="Niimura Y."/>
            <person name="Huang Z."/>
            <person name="Li C."/>
            <person name="White S."/>
            <person name="Xiong Z."/>
            <person name="Fang D."/>
            <person name="Wang B."/>
            <person name="Ming Y."/>
            <person name="Chen Y."/>
            <person name="Zheng Y."/>
            <person name="Kuraku S."/>
            <person name="Pignatelli M."/>
            <person name="Herrero J."/>
            <person name="Beal K."/>
            <person name="Nozawa M."/>
            <person name="Li Q."/>
            <person name="Wang J."/>
            <person name="Zhang H."/>
            <person name="Yu L."/>
            <person name="Shigenobu S."/>
            <person name="Wang J."/>
            <person name="Liu J."/>
            <person name="Flicek P."/>
            <person name="Searle S."/>
            <person name="Wang J."/>
            <person name="Kuratani S."/>
            <person name="Yin Y."/>
            <person name="Aken B."/>
            <person name="Zhang G."/>
            <person name="Irie N."/>
        </authorList>
    </citation>
    <scope>NUCLEOTIDE SEQUENCE [LARGE SCALE GENOMIC DNA]</scope>
</reference>
<keyword evidence="4 15" id="KW-1133">Transmembrane helix</keyword>
<dbReference type="Proteomes" id="UP000031443">
    <property type="component" value="Unassembled WGS sequence"/>
</dbReference>
<evidence type="ECO:0000313" key="18">
    <source>
        <dbReference type="Proteomes" id="UP000031443"/>
    </source>
</evidence>
<comment type="similarity">
    <text evidence="11">Belongs to the chemokine-like receptor (CMKLR) family.</text>
</comment>
<feature type="transmembrane region" description="Helical" evidence="15">
    <location>
        <begin position="29"/>
        <end position="48"/>
    </location>
</feature>
<dbReference type="GO" id="GO:0005886">
    <property type="term" value="C:plasma membrane"/>
    <property type="evidence" value="ECO:0007669"/>
    <property type="project" value="UniProtKB-SubCell"/>
</dbReference>
<keyword evidence="2" id="KW-1003">Cell membrane</keyword>
<keyword evidence="8 17" id="KW-0675">Receptor</keyword>
<name>M7BU17_CHEMY</name>
<dbReference type="PRINTS" id="PR00526">
    <property type="entry name" value="FMETLEUPHER"/>
</dbReference>
<sequence>MTDTGTAFFWSSRPWQRWRGSQQMKNDTTAVIVTLKGFLLLTVPFFLISSPFRPWHPMLLVVKLGKYLALSATGTSSTEPTPTSLSHPVTALEPDRNPQLLVGKAPSPFPTPLSQPVLQISTGTMDQGKTTLPPTTGANSSQTPAVSPTHLAATVLLFTTFLVGVVGNGLYLWVLGLKMRRTVTTLWFLHLVSCYLLFTLLIPFFAVYVLLGFHWVFGMALCKFLNTCISLVMFTSVFLVTLISLDRYTLTHHPIWCRNHRTMPRAQKLVVGMWLVSFILSTPYLAFRETHVVDGGRIICINNYVLSGDWNGAKLQELGRRVHMAIFMIRFLLGFLLPLCTIAGCYGRVGLKMKEKKLAWAGKPFKVMVAAVVSFFLGWLPYHLFHGLKLYKKAVPESVMSALIVIYTLSSCFNACFTPILYLFVGEKFWQVFRTSLLTLVKAAFVDDLGSSAPENSGRQGSEVENTKQEMV</sequence>
<dbReference type="GO" id="GO:0004930">
    <property type="term" value="F:G protein-coupled receptor activity"/>
    <property type="evidence" value="ECO:0007669"/>
    <property type="project" value="UniProtKB-KW"/>
</dbReference>
<dbReference type="FunFam" id="1.20.1070.10:FF:000034">
    <property type="entry name" value="G-protein coupled receptor 1"/>
    <property type="match status" value="1"/>
</dbReference>
<evidence type="ECO:0000256" key="10">
    <source>
        <dbReference type="ARBA" id="ARBA00023224"/>
    </source>
</evidence>
<evidence type="ECO:0000256" key="6">
    <source>
        <dbReference type="ARBA" id="ARBA00023136"/>
    </source>
</evidence>
<evidence type="ECO:0000256" key="14">
    <source>
        <dbReference type="SAM" id="MobiDB-lite"/>
    </source>
</evidence>
<dbReference type="AlphaFoldDB" id="M7BU17"/>
<feature type="domain" description="G-protein coupled receptors family 1 profile" evidence="16">
    <location>
        <begin position="167"/>
        <end position="422"/>
    </location>
</feature>
<protein>
    <recommendedName>
        <fullName evidence="13">Probable G-protein coupled receptor 33</fullName>
    </recommendedName>
</protein>
<dbReference type="InterPro" id="IPR017452">
    <property type="entry name" value="GPCR_Rhodpsn_7TM"/>
</dbReference>
<dbReference type="Gene3D" id="1.20.1070.10">
    <property type="entry name" value="Rhodopsin 7-helix transmembrane proteins"/>
    <property type="match status" value="1"/>
</dbReference>
<keyword evidence="18" id="KW-1185">Reference proteome</keyword>
<evidence type="ECO:0000256" key="5">
    <source>
        <dbReference type="ARBA" id="ARBA00023040"/>
    </source>
</evidence>
<dbReference type="PRINTS" id="PR00237">
    <property type="entry name" value="GPCRRHODOPSN"/>
</dbReference>
<evidence type="ECO:0000256" key="12">
    <source>
        <dbReference type="ARBA" id="ARBA00037161"/>
    </source>
</evidence>
<dbReference type="PROSITE" id="PS50262">
    <property type="entry name" value="G_PROTEIN_RECEP_F1_2"/>
    <property type="match status" value="1"/>
</dbReference>
<keyword evidence="3 15" id="KW-0812">Transmembrane</keyword>
<keyword evidence="9" id="KW-0325">Glycoprotein</keyword>
<dbReference type="GO" id="GO:0007204">
    <property type="term" value="P:positive regulation of cytosolic calcium ion concentration"/>
    <property type="evidence" value="ECO:0007669"/>
    <property type="project" value="TreeGrafter"/>
</dbReference>
<dbReference type="InterPro" id="IPR000826">
    <property type="entry name" value="Formyl_rcpt-rel"/>
</dbReference>
<dbReference type="GO" id="GO:0007200">
    <property type="term" value="P:phospholipase C-activating G protein-coupled receptor signaling pathway"/>
    <property type="evidence" value="ECO:0007669"/>
    <property type="project" value="TreeGrafter"/>
</dbReference>
<dbReference type="GO" id="GO:0006954">
    <property type="term" value="P:inflammatory response"/>
    <property type="evidence" value="ECO:0007669"/>
    <property type="project" value="TreeGrafter"/>
</dbReference>
<dbReference type="GO" id="GO:0004875">
    <property type="term" value="F:complement receptor activity"/>
    <property type="evidence" value="ECO:0007669"/>
    <property type="project" value="TreeGrafter"/>
</dbReference>
<feature type="transmembrane region" description="Helical" evidence="15">
    <location>
        <begin position="186"/>
        <end position="211"/>
    </location>
</feature>
<keyword evidence="10" id="KW-0807">Transducer</keyword>
<dbReference type="PANTHER" id="PTHR24225:SF5">
    <property type="entry name" value="G-PROTEIN COUPLED RECEPTOR 33-RELATED"/>
    <property type="match status" value="1"/>
</dbReference>
<dbReference type="Pfam" id="PF00001">
    <property type="entry name" value="7tm_1"/>
    <property type="match status" value="1"/>
</dbReference>
<feature type="region of interest" description="Disordered" evidence="14">
    <location>
        <begin position="452"/>
        <end position="472"/>
    </location>
</feature>
<dbReference type="InterPro" id="IPR000276">
    <property type="entry name" value="GPCR_Rhodpsn"/>
</dbReference>
<feature type="transmembrane region" description="Helical" evidence="15">
    <location>
        <begin position="324"/>
        <end position="346"/>
    </location>
</feature>
<gene>
    <name evidence="17" type="ORF">UY3_01461</name>
</gene>
<comment type="subcellular location">
    <subcellularLocation>
        <location evidence="1">Cell membrane</location>
        <topology evidence="1">Multi-pass membrane protein</topology>
    </subcellularLocation>
</comment>
<dbReference type="PANTHER" id="PTHR24225">
    <property type="entry name" value="CHEMOTACTIC RECEPTOR"/>
    <property type="match status" value="1"/>
</dbReference>
<feature type="transmembrane region" description="Helical" evidence="15">
    <location>
        <begin position="266"/>
        <end position="287"/>
    </location>
</feature>
<keyword evidence="7" id="KW-1015">Disulfide bond</keyword>
<comment type="function">
    <text evidence="12">Orphan receptor; could be a chemoattractant receptor.</text>
</comment>
<evidence type="ECO:0000256" key="1">
    <source>
        <dbReference type="ARBA" id="ARBA00004651"/>
    </source>
</evidence>
<evidence type="ECO:0000256" key="3">
    <source>
        <dbReference type="ARBA" id="ARBA00022692"/>
    </source>
</evidence>
<evidence type="ECO:0000259" key="16">
    <source>
        <dbReference type="PROSITE" id="PS50262"/>
    </source>
</evidence>
<feature type="transmembrane region" description="Helical" evidence="15">
    <location>
        <begin position="367"/>
        <end position="384"/>
    </location>
</feature>
<feature type="compositionally biased region" description="Polar residues" evidence="14">
    <location>
        <begin position="453"/>
        <end position="464"/>
    </location>
</feature>
<accession>M7BU17</accession>
<evidence type="ECO:0000256" key="8">
    <source>
        <dbReference type="ARBA" id="ARBA00023170"/>
    </source>
</evidence>
<feature type="transmembrane region" description="Helical" evidence="15">
    <location>
        <begin position="404"/>
        <end position="425"/>
    </location>
</feature>
<evidence type="ECO:0000313" key="17">
    <source>
        <dbReference type="EMBL" id="EMP41306.1"/>
    </source>
</evidence>
<evidence type="ECO:0000256" key="15">
    <source>
        <dbReference type="SAM" id="Phobius"/>
    </source>
</evidence>
<evidence type="ECO:0000256" key="7">
    <source>
        <dbReference type="ARBA" id="ARBA00023157"/>
    </source>
</evidence>
<evidence type="ECO:0000256" key="4">
    <source>
        <dbReference type="ARBA" id="ARBA00022989"/>
    </source>
</evidence>
<evidence type="ECO:0000256" key="13">
    <source>
        <dbReference type="ARBA" id="ARBA00039587"/>
    </source>
</evidence>
<evidence type="ECO:0000256" key="2">
    <source>
        <dbReference type="ARBA" id="ARBA00022475"/>
    </source>
</evidence>
<organism evidence="17 18">
    <name type="scientific">Chelonia mydas</name>
    <name type="common">Green sea-turtle</name>
    <name type="synonym">Chelonia agassizi</name>
    <dbReference type="NCBI Taxonomy" id="8469"/>
    <lineage>
        <taxon>Eukaryota</taxon>
        <taxon>Metazoa</taxon>
        <taxon>Chordata</taxon>
        <taxon>Craniata</taxon>
        <taxon>Vertebrata</taxon>
        <taxon>Euteleostomi</taxon>
        <taxon>Archelosauria</taxon>
        <taxon>Testudinata</taxon>
        <taxon>Testudines</taxon>
        <taxon>Cryptodira</taxon>
        <taxon>Durocryptodira</taxon>
        <taxon>Americhelydia</taxon>
        <taxon>Chelonioidea</taxon>
        <taxon>Cheloniidae</taxon>
        <taxon>Chelonia</taxon>
    </lineage>
</organism>
<evidence type="ECO:0000256" key="11">
    <source>
        <dbReference type="ARBA" id="ARBA00025736"/>
    </source>
</evidence>
<keyword evidence="6 15" id="KW-0472">Membrane</keyword>
<feature type="transmembrane region" description="Helical" evidence="15">
    <location>
        <begin position="223"/>
        <end position="245"/>
    </location>
</feature>
<feature type="transmembrane region" description="Helical" evidence="15">
    <location>
        <begin position="151"/>
        <end position="174"/>
    </location>
</feature>
<evidence type="ECO:0000256" key="9">
    <source>
        <dbReference type="ARBA" id="ARBA00023180"/>
    </source>
</evidence>
<keyword evidence="5" id="KW-0297">G-protein coupled receptor</keyword>
<proteinExistence type="inferred from homology"/>
<dbReference type="SUPFAM" id="SSF81321">
    <property type="entry name" value="Family A G protein-coupled receptor-like"/>
    <property type="match status" value="1"/>
</dbReference>